<evidence type="ECO:0000313" key="3">
    <source>
        <dbReference type="Proteomes" id="UP001202328"/>
    </source>
</evidence>
<dbReference type="EMBL" id="JAJJMB010000969">
    <property type="protein sequence ID" value="KAI3959825.1"/>
    <property type="molecule type" value="Genomic_DNA"/>
</dbReference>
<gene>
    <name evidence="2" type="ORF">MKW98_029862</name>
</gene>
<evidence type="ECO:0000313" key="2">
    <source>
        <dbReference type="EMBL" id="KAI3959825.1"/>
    </source>
</evidence>
<dbReference type="PANTHER" id="PTHR31900:SF34">
    <property type="entry name" value="EMB|CAB62440.1-RELATED"/>
    <property type="match status" value="1"/>
</dbReference>
<accession>A0AAD4XVP9</accession>
<keyword evidence="3" id="KW-1185">Reference proteome</keyword>
<dbReference type="InterPro" id="IPR055411">
    <property type="entry name" value="LRR_FXL15/At3g58940/PEG3-like"/>
</dbReference>
<comment type="caution">
    <text evidence="2">The sequence shown here is derived from an EMBL/GenBank/DDBJ whole genome shotgun (WGS) entry which is preliminary data.</text>
</comment>
<name>A0AAD4XVP9_9MAGN</name>
<organism evidence="2 3">
    <name type="scientific">Papaver atlanticum</name>
    <dbReference type="NCBI Taxonomy" id="357466"/>
    <lineage>
        <taxon>Eukaryota</taxon>
        <taxon>Viridiplantae</taxon>
        <taxon>Streptophyta</taxon>
        <taxon>Embryophyta</taxon>
        <taxon>Tracheophyta</taxon>
        <taxon>Spermatophyta</taxon>
        <taxon>Magnoliopsida</taxon>
        <taxon>Ranunculales</taxon>
        <taxon>Papaveraceae</taxon>
        <taxon>Papaveroideae</taxon>
        <taxon>Papaver</taxon>
    </lineage>
</organism>
<dbReference type="PANTHER" id="PTHR31900">
    <property type="entry name" value="F-BOX/RNI SUPERFAMILY PROTEIN-RELATED"/>
    <property type="match status" value="1"/>
</dbReference>
<dbReference type="Gene3D" id="3.80.10.10">
    <property type="entry name" value="Ribonuclease Inhibitor"/>
    <property type="match status" value="1"/>
</dbReference>
<dbReference type="SUPFAM" id="SSF52047">
    <property type="entry name" value="RNI-like"/>
    <property type="match status" value="1"/>
</dbReference>
<dbReference type="AlphaFoldDB" id="A0AAD4XVP9"/>
<proteinExistence type="predicted"/>
<dbReference type="SMART" id="SM00579">
    <property type="entry name" value="FBD"/>
    <property type="match status" value="1"/>
</dbReference>
<dbReference type="InterPro" id="IPR050232">
    <property type="entry name" value="FBL13/AtMIF1-like"/>
</dbReference>
<feature type="domain" description="FBD" evidence="1">
    <location>
        <begin position="331"/>
        <end position="406"/>
    </location>
</feature>
<dbReference type="Pfam" id="PF24758">
    <property type="entry name" value="LRR_At5g56370"/>
    <property type="match status" value="1"/>
</dbReference>
<protein>
    <recommendedName>
        <fullName evidence="1">FBD domain-containing protein</fullName>
    </recommendedName>
</protein>
<dbReference type="InterPro" id="IPR006566">
    <property type="entry name" value="FBD"/>
</dbReference>
<evidence type="ECO:0000259" key="1">
    <source>
        <dbReference type="SMART" id="SM00579"/>
    </source>
</evidence>
<sequence length="408" mass="47005">MVFIFRDDTTNIHEFRVNWENSAYDNTVIRNVNRWSLNAVKHNAQEIIISIDQCHNSAYVIPHQLLNCKSLRKLVIEVFDTVGYLDLVLPRSINLPQLKELSMYGFSISNLEISKRFFSSCPVLEALDTFGSDIQTDNQRNFVVESLSLKKFAYTCCHRHLLPQNDTMANIIQLFAPNLEDFVCRFFLTQDYSIEISSPLSEVYFDMILKEKEEDENEDTYSELPSEKKIVYAKRVVRYLRAVSMVKNLGLSPFFLEVLSQAPNLLDCQPPRLCDLQYLTLEMWSTRGSLRAIAYLLKMSPNITRIYLCSKTKESNITDIGDDWEAGLSLPGMLSHLKYVQFEEAEGCDAELKLLVFFLKNAKVLEKVVLYFRPSAASSKRVRQEQFKDKLRAVPTASSSIKMVFKIG</sequence>
<reference evidence="2" key="1">
    <citation type="submission" date="2022-04" db="EMBL/GenBank/DDBJ databases">
        <title>A functionally conserved STORR gene fusion in Papaver species that diverged 16.8 million years ago.</title>
        <authorList>
            <person name="Catania T."/>
        </authorList>
    </citation>
    <scope>NUCLEOTIDE SEQUENCE</scope>
    <source>
        <strain evidence="2">S-188037</strain>
    </source>
</reference>
<dbReference type="InterPro" id="IPR032675">
    <property type="entry name" value="LRR_dom_sf"/>
</dbReference>
<dbReference type="Proteomes" id="UP001202328">
    <property type="component" value="Unassembled WGS sequence"/>
</dbReference>
<dbReference type="Pfam" id="PF08387">
    <property type="entry name" value="FBD"/>
    <property type="match status" value="1"/>
</dbReference>